<evidence type="ECO:0000313" key="14">
    <source>
        <dbReference type="EMBL" id="PDH40594.1"/>
    </source>
</evidence>
<keyword evidence="8 13" id="KW-0812">Transmembrane</keyword>
<accession>A0A2A5WWL1</accession>
<evidence type="ECO:0000256" key="6">
    <source>
        <dbReference type="ARBA" id="ARBA00022475"/>
    </source>
</evidence>
<reference evidence="14 15" key="1">
    <citation type="submission" date="2017-08" db="EMBL/GenBank/DDBJ databases">
        <title>Fine stratification of microbial communities through a metagenomic profile of the photic zone.</title>
        <authorList>
            <person name="Haro-Moreno J.M."/>
            <person name="Lopez-Perez M."/>
            <person name="De La Torre J."/>
            <person name="Picazo A."/>
            <person name="Camacho A."/>
            <person name="Rodriguez-Valera F."/>
        </authorList>
    </citation>
    <scope>NUCLEOTIDE SEQUENCE [LARGE SCALE GENOMIC DNA]</scope>
    <source>
        <strain evidence="14">MED-G24</strain>
    </source>
</reference>
<proteinExistence type="inferred from homology"/>
<comment type="subcellular location">
    <subcellularLocation>
        <location evidence="2">Cell inner membrane</location>
        <topology evidence="2">Multi-pass membrane protein</topology>
    </subcellularLocation>
</comment>
<dbReference type="GO" id="GO:0015232">
    <property type="term" value="F:heme transmembrane transporter activity"/>
    <property type="evidence" value="ECO:0007669"/>
    <property type="project" value="InterPro"/>
</dbReference>
<evidence type="ECO:0000256" key="11">
    <source>
        <dbReference type="ARBA" id="ARBA00023136"/>
    </source>
</evidence>
<dbReference type="PANTHER" id="PTHR30070">
    <property type="entry name" value="HEME EXPORTER PROTEIN B"/>
    <property type="match status" value="1"/>
</dbReference>
<keyword evidence="6 12" id="KW-1003">Cell membrane</keyword>
<dbReference type="EMBL" id="NTKD01000010">
    <property type="protein sequence ID" value="PDH40594.1"/>
    <property type="molecule type" value="Genomic_DNA"/>
</dbReference>
<dbReference type="PIRSF" id="PIRSF002764">
    <property type="entry name" value="CcmB"/>
    <property type="match status" value="1"/>
</dbReference>
<evidence type="ECO:0000256" key="12">
    <source>
        <dbReference type="PIRNR" id="PIRNR002764"/>
    </source>
</evidence>
<keyword evidence="7 12" id="KW-0997">Cell inner membrane</keyword>
<keyword evidence="11 12" id="KW-0472">Membrane</keyword>
<protein>
    <recommendedName>
        <fullName evidence="4 12">Heme exporter protein B</fullName>
    </recommendedName>
</protein>
<feature type="transmembrane region" description="Helical" evidence="13">
    <location>
        <begin position="191"/>
        <end position="216"/>
    </location>
</feature>
<dbReference type="AlphaFoldDB" id="A0A2A5WWL1"/>
<keyword evidence="10 13" id="KW-1133">Transmembrane helix</keyword>
<dbReference type="GO" id="GO:1903607">
    <property type="term" value="P:cytochrome c biosynthetic process"/>
    <property type="evidence" value="ECO:0007669"/>
    <property type="project" value="TreeGrafter"/>
</dbReference>
<evidence type="ECO:0000256" key="4">
    <source>
        <dbReference type="ARBA" id="ARBA00016452"/>
    </source>
</evidence>
<evidence type="ECO:0000256" key="2">
    <source>
        <dbReference type="ARBA" id="ARBA00004429"/>
    </source>
</evidence>
<dbReference type="GO" id="GO:0005886">
    <property type="term" value="C:plasma membrane"/>
    <property type="evidence" value="ECO:0007669"/>
    <property type="project" value="UniProtKB-SubCell"/>
</dbReference>
<dbReference type="InterPro" id="IPR003544">
    <property type="entry name" value="Cyt_c_biogenesis_CcmB"/>
</dbReference>
<dbReference type="InterPro" id="IPR026031">
    <property type="entry name" value="Cyt_c_CcmB_bac"/>
</dbReference>
<dbReference type="GO" id="GO:0017004">
    <property type="term" value="P:cytochrome complex assembly"/>
    <property type="evidence" value="ECO:0007669"/>
    <property type="project" value="UniProtKB-KW"/>
</dbReference>
<evidence type="ECO:0000256" key="13">
    <source>
        <dbReference type="SAM" id="Phobius"/>
    </source>
</evidence>
<comment type="function">
    <text evidence="1 12">Required for the export of heme to the periplasm for the biogenesis of c-type cytochromes.</text>
</comment>
<organism evidence="14 15">
    <name type="scientific">OM182 bacterium MED-G24</name>
    <dbReference type="NCBI Taxonomy" id="1986255"/>
    <lineage>
        <taxon>Bacteria</taxon>
        <taxon>Pseudomonadati</taxon>
        <taxon>Pseudomonadota</taxon>
        <taxon>Gammaproteobacteria</taxon>
        <taxon>OMG group</taxon>
        <taxon>OM182 clade</taxon>
    </lineage>
</organism>
<comment type="similarity">
    <text evidence="3 12">Belongs to the CcmB/CycW/HelB family.</text>
</comment>
<evidence type="ECO:0000256" key="9">
    <source>
        <dbReference type="ARBA" id="ARBA00022748"/>
    </source>
</evidence>
<dbReference type="Proteomes" id="UP000219327">
    <property type="component" value="Unassembled WGS sequence"/>
</dbReference>
<keyword evidence="9 12" id="KW-0201">Cytochrome c-type biogenesis</keyword>
<evidence type="ECO:0000256" key="1">
    <source>
        <dbReference type="ARBA" id="ARBA00002442"/>
    </source>
</evidence>
<evidence type="ECO:0000256" key="5">
    <source>
        <dbReference type="ARBA" id="ARBA00022448"/>
    </source>
</evidence>
<feature type="transmembrane region" description="Helical" evidence="13">
    <location>
        <begin position="53"/>
        <end position="71"/>
    </location>
</feature>
<evidence type="ECO:0000256" key="7">
    <source>
        <dbReference type="ARBA" id="ARBA00022519"/>
    </source>
</evidence>
<evidence type="ECO:0000256" key="3">
    <source>
        <dbReference type="ARBA" id="ARBA00010544"/>
    </source>
</evidence>
<evidence type="ECO:0000256" key="10">
    <source>
        <dbReference type="ARBA" id="ARBA00022989"/>
    </source>
</evidence>
<dbReference type="PRINTS" id="PR01414">
    <property type="entry name" value="CCMBBIOGNSIS"/>
</dbReference>
<feature type="transmembrane region" description="Helical" evidence="13">
    <location>
        <begin position="22"/>
        <end position="41"/>
    </location>
</feature>
<dbReference type="Pfam" id="PF03379">
    <property type="entry name" value="CcmB"/>
    <property type="match status" value="1"/>
</dbReference>
<feature type="transmembrane region" description="Helical" evidence="13">
    <location>
        <begin position="128"/>
        <end position="153"/>
    </location>
</feature>
<dbReference type="NCBIfam" id="TIGR01190">
    <property type="entry name" value="ccmB"/>
    <property type="match status" value="1"/>
</dbReference>
<keyword evidence="5 12" id="KW-0813">Transport</keyword>
<comment type="caution">
    <text evidence="14">The sequence shown here is derived from an EMBL/GenBank/DDBJ whole genome shotgun (WGS) entry which is preliminary data.</text>
</comment>
<evidence type="ECO:0000256" key="8">
    <source>
        <dbReference type="ARBA" id="ARBA00022692"/>
    </source>
</evidence>
<evidence type="ECO:0000313" key="15">
    <source>
        <dbReference type="Proteomes" id="UP000219327"/>
    </source>
</evidence>
<feature type="transmembrane region" description="Helical" evidence="13">
    <location>
        <begin position="159"/>
        <end position="179"/>
    </location>
</feature>
<feature type="transmembrane region" description="Helical" evidence="13">
    <location>
        <begin position="91"/>
        <end position="116"/>
    </location>
</feature>
<gene>
    <name evidence="14" type="primary">ccmB</name>
    <name evidence="14" type="ORF">CNE99_03270</name>
</gene>
<name>A0A2A5WWL1_9GAMM</name>
<dbReference type="PANTHER" id="PTHR30070:SF1">
    <property type="entry name" value="CYTOCHROME C BIOGENESIS B-RELATED"/>
    <property type="match status" value="1"/>
</dbReference>
<sequence>MNQLSVSFKRDLRSHLRRPGDLGAPLVFGFVVISLFPLGIGPEPEQLSVMAPSIVWVVLLLASLLSVHLLFQRDDDEGVLEQQLLSPSSLYFVVLGKVGAYWVTTGMPLVLVSPLMAEMMSMSWKATVALTVSLLLGTPIVSLLGAIGASLTLGLRGGAVLVTILILPFYVPVVVLGTAMTSAGHSGDSMVFHAALLSAGLCLGCALTPLAVAGALRVSAEN</sequence>